<evidence type="ECO:0000256" key="7">
    <source>
        <dbReference type="ARBA" id="ARBA00022741"/>
    </source>
</evidence>
<evidence type="ECO:0000256" key="11">
    <source>
        <dbReference type="ARBA" id="ARBA00033155"/>
    </source>
</evidence>
<evidence type="ECO:0000256" key="3">
    <source>
        <dbReference type="ARBA" id="ARBA00012841"/>
    </source>
</evidence>
<dbReference type="CDD" id="cd00776">
    <property type="entry name" value="AsxRS_core"/>
    <property type="match status" value="1"/>
</dbReference>
<feature type="domain" description="Aminoacyl-transfer RNA synthetases class-II family profile" evidence="14">
    <location>
        <begin position="220"/>
        <end position="525"/>
    </location>
</feature>
<dbReference type="InterPro" id="IPR004364">
    <property type="entry name" value="Aa-tRNA-synt_II"/>
</dbReference>
<accession>A0ABM1ECH9</accession>
<evidence type="ECO:0000256" key="4">
    <source>
        <dbReference type="ARBA" id="ARBA00018853"/>
    </source>
</evidence>
<sequence length="525" mass="59167">MADQSGPDGTPISKKAVKKQQKEAEKALKKAEKKAAQDATTAEVETEDYSKESYGVMKMIQSTTRLTRTLVGVHTLSAEQGEQTVWIRGRLHTSRGKGKQCFFVLRQRQFTIQCVAAVNDKVSKQMVKFAGAVTKESIIDVEGVVKKTPQKIEGCSQQDAEIWVLQIFVVSSAEPRLPLQIEDAARPLSEEDSERATVHQDTRLDNRVLDLRTPCNQAIYRVQAGICALFRNTLARWGFNEIHTPKIISAASEGGANVFQVSYFKSSAYLAQSPQLYKQMAIAGDFDKVFTVGQVFRAEDSNTHRHLTEFVGLDMEMAFNYHYHEVLDVIGQLFVEIFKGLRGSYATEVSTVKQQFPHEDFQFLEPSLRLEFWQGVAMLREVGVEMGDEDDLTTPAEKQLGKLVKAKYGTDFFILDKFPLAVRPFYTMPDPNNPKWSNSYDMFMRGEEILSGAQRVHDSDLLTERAKHHGIDLEQIKAYIDAFRYGAPPHAGGGIGMERVTMLYLGLDNVRKTSMFPRDPKRVTP</sequence>
<reference evidence="16" key="1">
    <citation type="submission" date="2025-08" db="UniProtKB">
        <authorList>
            <consortium name="RefSeq"/>
        </authorList>
    </citation>
    <scope>IDENTIFICATION</scope>
</reference>
<feature type="region of interest" description="Disordered" evidence="13">
    <location>
        <begin position="1"/>
        <end position="44"/>
    </location>
</feature>
<evidence type="ECO:0000256" key="1">
    <source>
        <dbReference type="ARBA" id="ARBA00004496"/>
    </source>
</evidence>
<dbReference type="SUPFAM" id="SSF50249">
    <property type="entry name" value="Nucleic acid-binding proteins"/>
    <property type="match status" value="1"/>
</dbReference>
<dbReference type="HAMAP" id="MF_02075">
    <property type="entry name" value="Asp_tRNA_synth_type2"/>
    <property type="match status" value="1"/>
</dbReference>
<dbReference type="InterPro" id="IPR004523">
    <property type="entry name" value="Asp-tRNA_synthase_2"/>
</dbReference>
<evidence type="ECO:0000256" key="9">
    <source>
        <dbReference type="ARBA" id="ARBA00022917"/>
    </source>
</evidence>
<keyword evidence="6" id="KW-0436">Ligase</keyword>
<proteinExistence type="inferred from homology"/>
<dbReference type="PANTHER" id="PTHR43450:SF1">
    <property type="entry name" value="ASPARTATE--TRNA LIGASE, CYTOPLASMIC"/>
    <property type="match status" value="1"/>
</dbReference>
<keyword evidence="10" id="KW-0030">Aminoacyl-tRNA synthetase</keyword>
<evidence type="ECO:0000256" key="13">
    <source>
        <dbReference type="SAM" id="MobiDB-lite"/>
    </source>
</evidence>
<dbReference type="PRINTS" id="PR01042">
    <property type="entry name" value="TRNASYNTHASP"/>
</dbReference>
<evidence type="ECO:0000313" key="16">
    <source>
        <dbReference type="RefSeq" id="XP_014669900.1"/>
    </source>
</evidence>
<dbReference type="InterPro" id="IPR045864">
    <property type="entry name" value="aa-tRNA-synth_II/BPL/LPL"/>
</dbReference>
<evidence type="ECO:0000256" key="2">
    <source>
        <dbReference type="ARBA" id="ARBA00005312"/>
    </source>
</evidence>
<dbReference type="PROSITE" id="PS50862">
    <property type="entry name" value="AA_TRNA_LIGASE_II"/>
    <property type="match status" value="1"/>
</dbReference>
<dbReference type="NCBIfam" id="NF003483">
    <property type="entry name" value="PRK05159.1"/>
    <property type="match status" value="1"/>
</dbReference>
<dbReference type="Gene3D" id="3.30.930.10">
    <property type="entry name" value="Bira Bifunctional Protein, Domain 2"/>
    <property type="match status" value="1"/>
</dbReference>
<dbReference type="InterPro" id="IPR004365">
    <property type="entry name" value="NA-bd_OB_tRNA"/>
</dbReference>
<evidence type="ECO:0000259" key="14">
    <source>
        <dbReference type="PROSITE" id="PS50862"/>
    </source>
</evidence>
<keyword evidence="8" id="KW-0067">ATP-binding</keyword>
<dbReference type="PANTHER" id="PTHR43450">
    <property type="entry name" value="ASPARTYL-TRNA SYNTHETASE"/>
    <property type="match status" value="1"/>
</dbReference>
<dbReference type="InterPro" id="IPR006195">
    <property type="entry name" value="aa-tRNA-synth_II"/>
</dbReference>
<gene>
    <name evidence="16" type="primary">LOC106810930</name>
</gene>
<feature type="compositionally biased region" description="Basic and acidic residues" evidence="13">
    <location>
        <begin position="20"/>
        <end position="36"/>
    </location>
</feature>
<dbReference type="Pfam" id="PF00152">
    <property type="entry name" value="tRNA-synt_2"/>
    <property type="match status" value="1"/>
</dbReference>
<keyword evidence="5" id="KW-0963">Cytoplasm</keyword>
<dbReference type="GeneID" id="106810930"/>
<dbReference type="InterPro" id="IPR012340">
    <property type="entry name" value="NA-bd_OB-fold"/>
</dbReference>
<dbReference type="Proteomes" id="UP000695022">
    <property type="component" value="Unplaced"/>
</dbReference>
<dbReference type="Gene3D" id="2.40.50.140">
    <property type="entry name" value="Nucleic acid-binding proteins"/>
    <property type="match status" value="1"/>
</dbReference>
<evidence type="ECO:0000256" key="8">
    <source>
        <dbReference type="ARBA" id="ARBA00022840"/>
    </source>
</evidence>
<dbReference type="InterPro" id="IPR002312">
    <property type="entry name" value="Asp/Asn-tRNA-synth_IIb"/>
</dbReference>
<name>A0ABM1ECH9_PRICU</name>
<keyword evidence="7" id="KW-0547">Nucleotide-binding</keyword>
<evidence type="ECO:0000256" key="6">
    <source>
        <dbReference type="ARBA" id="ARBA00022598"/>
    </source>
</evidence>
<evidence type="ECO:0000313" key="15">
    <source>
        <dbReference type="Proteomes" id="UP000695022"/>
    </source>
</evidence>
<keyword evidence="9" id="KW-0648">Protein biosynthesis</keyword>
<protein>
    <recommendedName>
        <fullName evidence="4">Aspartate--tRNA ligase, cytoplasmic</fullName>
        <ecNumber evidence="3">6.1.1.12</ecNumber>
    </recommendedName>
    <alternativeName>
        <fullName evidence="11">Aspartyl-tRNA synthetase</fullName>
    </alternativeName>
</protein>
<comment type="similarity">
    <text evidence="2">Belongs to the class-II aminoacyl-tRNA synthetase family. Type 2 subfamily.</text>
</comment>
<comment type="catalytic activity">
    <reaction evidence="12">
        <text>tRNA(Asp) + L-aspartate + ATP = L-aspartyl-tRNA(Asp) + AMP + diphosphate</text>
        <dbReference type="Rhea" id="RHEA:19649"/>
        <dbReference type="Rhea" id="RHEA-COMP:9660"/>
        <dbReference type="Rhea" id="RHEA-COMP:9678"/>
        <dbReference type="ChEBI" id="CHEBI:29991"/>
        <dbReference type="ChEBI" id="CHEBI:30616"/>
        <dbReference type="ChEBI" id="CHEBI:33019"/>
        <dbReference type="ChEBI" id="CHEBI:78442"/>
        <dbReference type="ChEBI" id="CHEBI:78516"/>
        <dbReference type="ChEBI" id="CHEBI:456215"/>
        <dbReference type="EC" id="6.1.1.12"/>
    </reaction>
</comment>
<evidence type="ECO:0000256" key="5">
    <source>
        <dbReference type="ARBA" id="ARBA00022490"/>
    </source>
</evidence>
<dbReference type="CDD" id="cd04320">
    <property type="entry name" value="AspRS_cyto_N"/>
    <property type="match status" value="1"/>
</dbReference>
<dbReference type="SUPFAM" id="SSF55681">
    <property type="entry name" value="Class II aaRS and biotin synthetases"/>
    <property type="match status" value="1"/>
</dbReference>
<dbReference type="NCBIfam" id="TIGR00458">
    <property type="entry name" value="aspS_nondisc"/>
    <property type="match status" value="1"/>
</dbReference>
<organism evidence="15 16">
    <name type="scientific">Priapulus caudatus</name>
    <name type="common">Priapulid worm</name>
    <dbReference type="NCBI Taxonomy" id="37621"/>
    <lineage>
        <taxon>Eukaryota</taxon>
        <taxon>Metazoa</taxon>
        <taxon>Ecdysozoa</taxon>
        <taxon>Scalidophora</taxon>
        <taxon>Priapulida</taxon>
        <taxon>Priapulimorpha</taxon>
        <taxon>Priapulimorphida</taxon>
        <taxon>Priapulidae</taxon>
        <taxon>Priapulus</taxon>
    </lineage>
</organism>
<dbReference type="Pfam" id="PF01336">
    <property type="entry name" value="tRNA_anti-codon"/>
    <property type="match status" value="1"/>
</dbReference>
<dbReference type="RefSeq" id="XP_014669900.1">
    <property type="nucleotide sequence ID" value="XM_014814414.1"/>
</dbReference>
<keyword evidence="15" id="KW-1185">Reference proteome</keyword>
<dbReference type="EC" id="6.1.1.12" evidence="3"/>
<comment type="subcellular location">
    <subcellularLocation>
        <location evidence="1">Cytoplasm</location>
    </subcellularLocation>
</comment>
<evidence type="ECO:0000256" key="12">
    <source>
        <dbReference type="ARBA" id="ARBA00047904"/>
    </source>
</evidence>
<evidence type="ECO:0000256" key="10">
    <source>
        <dbReference type="ARBA" id="ARBA00023146"/>
    </source>
</evidence>